<evidence type="ECO:0000256" key="3">
    <source>
        <dbReference type="ARBA" id="ARBA00022691"/>
    </source>
</evidence>
<keyword evidence="1 6" id="KW-0489">Methyltransferase</keyword>
<feature type="domain" description="Methyltransferase" evidence="5">
    <location>
        <begin position="79"/>
        <end position="177"/>
    </location>
</feature>
<accession>A0A4R6E3Q9</accession>
<evidence type="ECO:0000259" key="5">
    <source>
        <dbReference type="Pfam" id="PF13649"/>
    </source>
</evidence>
<dbReference type="RefSeq" id="WP_133590577.1">
    <property type="nucleotide sequence ID" value="NZ_SNVV01000006.1"/>
</dbReference>
<dbReference type="PANTHER" id="PTHR43464">
    <property type="entry name" value="METHYLTRANSFERASE"/>
    <property type="match status" value="1"/>
</dbReference>
<evidence type="ECO:0000313" key="7">
    <source>
        <dbReference type="Proteomes" id="UP000295129"/>
    </source>
</evidence>
<sequence>MKPVPEDPVLRGTAAEQTRARPPADALPDYLARTYTWAYLNPRNLRLLDRMPVVNAILWGNANRLMQAAVAEFEPGQRVLQAACVYGDFSMRLARRLGDGGRLEVVDVAPVQVENLWRKAAGKCRLEVRVGDLAAEATLAGEPPFDGVCCFFLLHEVPAPERARIVHNLLGALRPGGRIVFVDYHQPASWNPLRPAMAAVFRWLEPYAPSLLRADITALSPLGAGFVWRRRSLFGGLYQIVVGERPG</sequence>
<dbReference type="CDD" id="cd02440">
    <property type="entry name" value="AdoMet_MTases"/>
    <property type="match status" value="1"/>
</dbReference>
<evidence type="ECO:0000313" key="6">
    <source>
        <dbReference type="EMBL" id="TDN52460.1"/>
    </source>
</evidence>
<dbReference type="GO" id="GO:0008168">
    <property type="term" value="F:methyltransferase activity"/>
    <property type="evidence" value="ECO:0007669"/>
    <property type="project" value="UniProtKB-KW"/>
</dbReference>
<feature type="region of interest" description="Disordered" evidence="4">
    <location>
        <begin position="1"/>
        <end position="22"/>
    </location>
</feature>
<dbReference type="Pfam" id="PF13649">
    <property type="entry name" value="Methyltransf_25"/>
    <property type="match status" value="1"/>
</dbReference>
<dbReference type="AlphaFoldDB" id="A0A4R6E3Q9"/>
<dbReference type="SUPFAM" id="SSF53335">
    <property type="entry name" value="S-adenosyl-L-methionine-dependent methyltransferases"/>
    <property type="match status" value="1"/>
</dbReference>
<comment type="caution">
    <text evidence="6">The sequence shown here is derived from an EMBL/GenBank/DDBJ whole genome shotgun (WGS) entry which is preliminary data.</text>
</comment>
<dbReference type="EMBL" id="SNVV01000006">
    <property type="protein sequence ID" value="TDN52460.1"/>
    <property type="molecule type" value="Genomic_DNA"/>
</dbReference>
<evidence type="ECO:0000256" key="2">
    <source>
        <dbReference type="ARBA" id="ARBA00022679"/>
    </source>
</evidence>
<dbReference type="InterPro" id="IPR029063">
    <property type="entry name" value="SAM-dependent_MTases_sf"/>
</dbReference>
<keyword evidence="3" id="KW-0949">S-adenosyl-L-methionine</keyword>
<keyword evidence="7" id="KW-1185">Reference proteome</keyword>
<name>A0A4R6E3Q9_9RHOO</name>
<keyword evidence="2" id="KW-0808">Transferase</keyword>
<protein>
    <submittedName>
        <fullName evidence="6">Ubiquinone/menaquinone biosynthesis C-methylase UbiE</fullName>
    </submittedName>
</protein>
<dbReference type="Proteomes" id="UP000295129">
    <property type="component" value="Unassembled WGS sequence"/>
</dbReference>
<dbReference type="InterPro" id="IPR041698">
    <property type="entry name" value="Methyltransf_25"/>
</dbReference>
<evidence type="ECO:0000256" key="4">
    <source>
        <dbReference type="SAM" id="MobiDB-lite"/>
    </source>
</evidence>
<dbReference type="GO" id="GO:0032259">
    <property type="term" value="P:methylation"/>
    <property type="evidence" value="ECO:0007669"/>
    <property type="project" value="UniProtKB-KW"/>
</dbReference>
<reference evidence="6 7" key="1">
    <citation type="submission" date="2019-03" db="EMBL/GenBank/DDBJ databases">
        <title>Genomic Encyclopedia of Type Strains, Phase IV (KMG-IV): sequencing the most valuable type-strain genomes for metagenomic binning, comparative biology and taxonomic classification.</title>
        <authorList>
            <person name="Goeker M."/>
        </authorList>
    </citation>
    <scope>NUCLEOTIDE SEQUENCE [LARGE SCALE GENOMIC DNA]</scope>
    <source>
        <strain evidence="6 7">DSM 12121</strain>
    </source>
</reference>
<organism evidence="6 7">
    <name type="scientific">Azoarcus indigens</name>
    <dbReference type="NCBI Taxonomy" id="29545"/>
    <lineage>
        <taxon>Bacteria</taxon>
        <taxon>Pseudomonadati</taxon>
        <taxon>Pseudomonadota</taxon>
        <taxon>Betaproteobacteria</taxon>
        <taxon>Rhodocyclales</taxon>
        <taxon>Zoogloeaceae</taxon>
        <taxon>Azoarcus</taxon>
    </lineage>
</organism>
<evidence type="ECO:0000256" key="1">
    <source>
        <dbReference type="ARBA" id="ARBA00022603"/>
    </source>
</evidence>
<gene>
    <name evidence="6" type="ORF">C7389_106159</name>
</gene>
<dbReference type="Gene3D" id="3.40.50.150">
    <property type="entry name" value="Vaccinia Virus protein VP39"/>
    <property type="match status" value="1"/>
</dbReference>
<dbReference type="OrthoDB" id="529208at2"/>
<keyword evidence="6" id="KW-0830">Ubiquinone</keyword>
<proteinExistence type="predicted"/>
<dbReference type="NCBIfam" id="NF038261">
    <property type="entry name" value="rhodoquin_RquA"/>
    <property type="match status" value="1"/>
</dbReference>
<dbReference type="PANTHER" id="PTHR43464:SF19">
    <property type="entry name" value="UBIQUINONE BIOSYNTHESIS O-METHYLTRANSFERASE, MITOCHONDRIAL"/>
    <property type="match status" value="1"/>
</dbReference>